<organism evidence="4 5">
    <name type="scientific">Algoriphagus boseongensis</name>
    <dbReference type="NCBI Taxonomy" id="1442587"/>
    <lineage>
        <taxon>Bacteria</taxon>
        <taxon>Pseudomonadati</taxon>
        <taxon>Bacteroidota</taxon>
        <taxon>Cytophagia</taxon>
        <taxon>Cytophagales</taxon>
        <taxon>Cyclobacteriaceae</taxon>
        <taxon>Algoriphagus</taxon>
    </lineage>
</organism>
<dbReference type="InterPro" id="IPR001789">
    <property type="entry name" value="Sig_transdc_resp-reg_receiver"/>
</dbReference>
<dbReference type="Gene3D" id="3.40.50.2300">
    <property type="match status" value="1"/>
</dbReference>
<dbReference type="PANTHER" id="PTHR37299">
    <property type="entry name" value="TRANSCRIPTIONAL REGULATOR-RELATED"/>
    <property type="match status" value="1"/>
</dbReference>
<dbReference type="RefSeq" id="WP_133557119.1">
    <property type="nucleotide sequence ID" value="NZ_SNYF01000008.1"/>
</dbReference>
<dbReference type="SUPFAM" id="SSF52172">
    <property type="entry name" value="CheY-like"/>
    <property type="match status" value="1"/>
</dbReference>
<dbReference type="PROSITE" id="PS50110">
    <property type="entry name" value="RESPONSE_REGULATORY"/>
    <property type="match status" value="1"/>
</dbReference>
<evidence type="ECO:0000313" key="4">
    <source>
        <dbReference type="EMBL" id="TDQ15061.1"/>
    </source>
</evidence>
<dbReference type="Proteomes" id="UP000294535">
    <property type="component" value="Unassembled WGS sequence"/>
</dbReference>
<dbReference type="AlphaFoldDB" id="A0A4R6T3D0"/>
<dbReference type="SMART" id="SM00850">
    <property type="entry name" value="LytTR"/>
    <property type="match status" value="1"/>
</dbReference>
<comment type="caution">
    <text evidence="4">The sequence shown here is derived from an EMBL/GenBank/DDBJ whole genome shotgun (WGS) entry which is preliminary data.</text>
</comment>
<dbReference type="InterPro" id="IPR046947">
    <property type="entry name" value="LytR-like"/>
</dbReference>
<dbReference type="GO" id="GO:0000156">
    <property type="term" value="F:phosphorelay response regulator activity"/>
    <property type="evidence" value="ECO:0007669"/>
    <property type="project" value="InterPro"/>
</dbReference>
<dbReference type="PROSITE" id="PS50930">
    <property type="entry name" value="HTH_LYTTR"/>
    <property type="match status" value="1"/>
</dbReference>
<feature type="domain" description="Response regulatory" evidence="2">
    <location>
        <begin position="1"/>
        <end position="112"/>
    </location>
</feature>
<evidence type="ECO:0000313" key="5">
    <source>
        <dbReference type="Proteomes" id="UP000294535"/>
    </source>
</evidence>
<dbReference type="Pfam" id="PF00072">
    <property type="entry name" value="Response_reg"/>
    <property type="match status" value="1"/>
</dbReference>
<keyword evidence="5" id="KW-1185">Reference proteome</keyword>
<protein>
    <submittedName>
        <fullName evidence="4">LytTR family two component transcriptional regulator</fullName>
    </submittedName>
</protein>
<dbReference type="Gene3D" id="2.40.50.1020">
    <property type="entry name" value="LytTr DNA-binding domain"/>
    <property type="match status" value="1"/>
</dbReference>
<feature type="domain" description="HTH LytTR-type" evidence="3">
    <location>
        <begin position="141"/>
        <end position="242"/>
    </location>
</feature>
<evidence type="ECO:0000259" key="2">
    <source>
        <dbReference type="PROSITE" id="PS50110"/>
    </source>
</evidence>
<proteinExistence type="predicted"/>
<dbReference type="EMBL" id="SNYF01000008">
    <property type="protein sequence ID" value="TDQ15061.1"/>
    <property type="molecule type" value="Genomic_DNA"/>
</dbReference>
<dbReference type="InterPro" id="IPR011006">
    <property type="entry name" value="CheY-like_superfamily"/>
</dbReference>
<reference evidence="4 5" key="1">
    <citation type="submission" date="2019-03" db="EMBL/GenBank/DDBJ databases">
        <title>Genomic Encyclopedia of Type Strains, Phase III (KMG-III): the genomes of soil and plant-associated and newly described type strains.</title>
        <authorList>
            <person name="Whitman W."/>
        </authorList>
    </citation>
    <scope>NUCLEOTIDE SEQUENCE [LARGE SCALE GENOMIC DNA]</scope>
    <source>
        <strain evidence="4 5">CECT 8446</strain>
    </source>
</reference>
<accession>A0A4R6T3D0</accession>
<gene>
    <name evidence="4" type="ORF">DFQ04_2947</name>
</gene>
<dbReference type="InterPro" id="IPR007492">
    <property type="entry name" value="LytTR_DNA-bd_dom"/>
</dbReference>
<dbReference type="OrthoDB" id="1646880at2"/>
<dbReference type="GO" id="GO:0003677">
    <property type="term" value="F:DNA binding"/>
    <property type="evidence" value="ECO:0007669"/>
    <property type="project" value="InterPro"/>
</dbReference>
<dbReference type="Pfam" id="PF04397">
    <property type="entry name" value="LytTR"/>
    <property type="match status" value="1"/>
</dbReference>
<dbReference type="SMART" id="SM00448">
    <property type="entry name" value="REC"/>
    <property type="match status" value="1"/>
</dbReference>
<dbReference type="PANTHER" id="PTHR37299:SF1">
    <property type="entry name" value="STAGE 0 SPORULATION PROTEIN A HOMOLOG"/>
    <property type="match status" value="1"/>
</dbReference>
<sequence>MIIDDDPFIRDLLTDKLNQYFPEVKVIGTAENGKEGIRILNGANPQLVFLDVEMNDMTGFEMLGKLTQINFKTIFITSYRHYAIKAIRFNALDYLLKPIDLEELRNAISRFKSQSTSTEFQESIQQALVNFGNPNPKDQILSLNTQDGLLRIPLKDIVHIQGDRNYSSIFLSKGKKHVVSKTLSDLEEILADKNFFRCHKSHLVNKTHIQSQPNSFSIQLATDLILPISRRKRDEFTVWFNSQTWD</sequence>
<evidence type="ECO:0000256" key="1">
    <source>
        <dbReference type="PROSITE-ProRule" id="PRU00169"/>
    </source>
</evidence>
<name>A0A4R6T3D0_9BACT</name>
<feature type="modified residue" description="4-aspartylphosphate" evidence="1">
    <location>
        <position position="51"/>
    </location>
</feature>
<evidence type="ECO:0000259" key="3">
    <source>
        <dbReference type="PROSITE" id="PS50930"/>
    </source>
</evidence>
<keyword evidence="1" id="KW-0597">Phosphoprotein</keyword>